<evidence type="ECO:0000256" key="2">
    <source>
        <dbReference type="ARBA" id="ARBA00023015"/>
    </source>
</evidence>
<dbReference type="EMBL" id="AGVY01000119">
    <property type="protein sequence ID" value="EHN03778.1"/>
    <property type="molecule type" value="Genomic_DNA"/>
</dbReference>
<dbReference type="InterPro" id="IPR011598">
    <property type="entry name" value="bHLH_dom"/>
</dbReference>
<dbReference type="InterPro" id="IPR036638">
    <property type="entry name" value="HLH_DNA-bd_sf"/>
</dbReference>
<proteinExistence type="predicted"/>
<evidence type="ECO:0000256" key="1">
    <source>
        <dbReference type="ARBA" id="ARBA00004123"/>
    </source>
</evidence>
<name>H0GQX9_SACCK</name>
<evidence type="ECO:0000259" key="7">
    <source>
        <dbReference type="PROSITE" id="PS50888"/>
    </source>
</evidence>
<dbReference type="AlphaFoldDB" id="H0GQX9"/>
<feature type="domain" description="BHLH" evidence="7">
    <location>
        <begin position="285"/>
        <end position="344"/>
    </location>
</feature>
<dbReference type="PANTHER" id="PTHR45776:SF2">
    <property type="entry name" value="MIP04163P"/>
    <property type="match status" value="1"/>
</dbReference>
<dbReference type="FunFam" id="4.10.280.10:FF:000105">
    <property type="entry name" value="Rtg3p"/>
    <property type="match status" value="1"/>
</dbReference>
<reference evidence="8 9" key="1">
    <citation type="journal article" date="2012" name="FEMS Yeast Res.">
        <title>The genome sequence of the wine yeast VIN7 reveals an allotriploid hybrid genome with Saccharomyces cerevisiae and Saccharomyces kudriavzevii origins.</title>
        <authorList>
            <person name="Borneman A.R."/>
            <person name="Desany B.A."/>
            <person name="Riches D."/>
            <person name="Affourtit J.P."/>
            <person name="Forgan A.H."/>
            <person name="Pretorius I.S."/>
            <person name="Egholm M."/>
            <person name="Chambers P.J."/>
        </authorList>
    </citation>
    <scope>NUCLEOTIDE SEQUENCE [LARGE SCALE GENOMIC DNA]</scope>
    <source>
        <strain evidence="8 9">VIN7</strain>
    </source>
</reference>
<evidence type="ECO:0000256" key="5">
    <source>
        <dbReference type="ARBA" id="ARBA00023242"/>
    </source>
</evidence>
<organism evidence="8 9">
    <name type="scientific">Saccharomyces cerevisiae x Saccharomyces kudriavzevii (strain VIN7)</name>
    <name type="common">Yeast</name>
    <dbReference type="NCBI Taxonomy" id="1095631"/>
    <lineage>
        <taxon>Eukaryota</taxon>
        <taxon>Fungi</taxon>
        <taxon>Dikarya</taxon>
        <taxon>Ascomycota</taxon>
        <taxon>Saccharomycotina</taxon>
        <taxon>Saccharomycetes</taxon>
        <taxon>Saccharomycetales</taxon>
        <taxon>Saccharomycetaceae</taxon>
        <taxon>Saccharomyces</taxon>
    </lineage>
</organism>
<dbReference type="GO" id="GO:0046983">
    <property type="term" value="F:protein dimerization activity"/>
    <property type="evidence" value="ECO:0007669"/>
    <property type="project" value="InterPro"/>
</dbReference>
<dbReference type="Pfam" id="PF00010">
    <property type="entry name" value="HLH"/>
    <property type="match status" value="1"/>
</dbReference>
<comment type="caution">
    <text evidence="8">The sequence shown here is derived from an EMBL/GenBank/DDBJ whole genome shotgun (WGS) entry which is preliminary data.</text>
</comment>
<keyword evidence="3" id="KW-0238">DNA-binding</keyword>
<keyword evidence="9" id="KW-1185">Reference proteome</keyword>
<dbReference type="SMART" id="SM00353">
    <property type="entry name" value="HLH"/>
    <property type="match status" value="1"/>
</dbReference>
<feature type="region of interest" description="Disordered" evidence="6">
    <location>
        <begin position="373"/>
        <end position="396"/>
    </location>
</feature>
<keyword evidence="2" id="KW-0805">Transcription regulation</keyword>
<comment type="subcellular location">
    <subcellularLocation>
        <location evidence="1">Nucleus</location>
    </subcellularLocation>
</comment>
<dbReference type="GO" id="GO:0000981">
    <property type="term" value="F:DNA-binding transcription factor activity, RNA polymerase II-specific"/>
    <property type="evidence" value="ECO:0007669"/>
    <property type="project" value="TreeGrafter"/>
</dbReference>
<dbReference type="GO" id="GO:0005634">
    <property type="term" value="C:nucleus"/>
    <property type="evidence" value="ECO:0007669"/>
    <property type="project" value="UniProtKB-SubCell"/>
</dbReference>
<dbReference type="Gene3D" id="4.10.280.10">
    <property type="entry name" value="Helix-loop-helix DNA-binding domain"/>
    <property type="match status" value="1"/>
</dbReference>
<evidence type="ECO:0000256" key="6">
    <source>
        <dbReference type="SAM" id="MobiDB-lite"/>
    </source>
</evidence>
<dbReference type="PANTHER" id="PTHR45776">
    <property type="entry name" value="MIP04163P"/>
    <property type="match status" value="1"/>
</dbReference>
<dbReference type="OrthoDB" id="690068at2759"/>
<accession>H0GQX9</accession>
<dbReference type="SUPFAM" id="SSF47459">
    <property type="entry name" value="HLH, helix-loop-helix DNA-binding domain"/>
    <property type="match status" value="1"/>
</dbReference>
<protein>
    <submittedName>
        <fullName evidence="8">Rtg3p</fullName>
    </submittedName>
</protein>
<dbReference type="PhylomeDB" id="H0GQX9"/>
<evidence type="ECO:0000313" key="9">
    <source>
        <dbReference type="Proteomes" id="UP000009009"/>
    </source>
</evidence>
<sequence>MMNNNESEAENQRLLDELMSQTKILQETLDFSLVTPTAHHNEDYKMQGSAYPGGETPAQQHEKLSYINTHNSNDNNNLMSGQARPSSRTPTPSTIYEEGELQSSYLDDVFRTNQGSRPVTQNSISSIGQAPLRTSFSMSYDSPVDRAMNTPSQPQEGLKAELPQDFLFQHGTDDAMYNLTDDLSSSLSSSINSDMMTPNTYSSSFSYNPQTLGPASVSSTYSPKVRSPSSSFRAGSFLSSSFRHGSINTPRTRHTSISSNMTENMGPGSIPKVLTGLTSDEKLRRKREFHNAVERRRRELIKQKIKELGQLVPPSLLNYDDLGKQIKPNKGIILDRTVEYLQYLAEILELQSRKKKALLDKIRELENKKSSVATLPPFANNNNASTRPRPNNNNENHEERIIDIRSVPNSSLDEPNSKAEFHNWEPSVYDSASNRNHADNIDTQKHASIHDELKEFLSGDLIEAEDNAKLMFGDDNSNPADYLLEFGSG</sequence>
<keyword evidence="5" id="KW-0539">Nucleus</keyword>
<dbReference type="CDD" id="cd11387">
    <property type="entry name" value="bHLHzip_USF_MITF"/>
    <property type="match status" value="1"/>
</dbReference>
<evidence type="ECO:0000256" key="4">
    <source>
        <dbReference type="ARBA" id="ARBA00023163"/>
    </source>
</evidence>
<dbReference type="Proteomes" id="UP000009009">
    <property type="component" value="Unassembled WGS sequence"/>
</dbReference>
<feature type="region of interest" description="Disordered" evidence="6">
    <location>
        <begin position="243"/>
        <end position="270"/>
    </location>
</feature>
<dbReference type="HOGENOM" id="CLU_043302_0_0_1"/>
<evidence type="ECO:0000313" key="8">
    <source>
        <dbReference type="EMBL" id="EHN03778.1"/>
    </source>
</evidence>
<gene>
    <name evidence="8" type="ORF">VIN7_5439</name>
</gene>
<dbReference type="GO" id="GO:0000978">
    <property type="term" value="F:RNA polymerase II cis-regulatory region sequence-specific DNA binding"/>
    <property type="evidence" value="ECO:0007669"/>
    <property type="project" value="TreeGrafter"/>
</dbReference>
<feature type="compositionally biased region" description="Polar residues" evidence="6">
    <location>
        <begin position="246"/>
        <end position="263"/>
    </location>
</feature>
<feature type="region of interest" description="Disordered" evidence="6">
    <location>
        <begin position="68"/>
        <end position="94"/>
    </location>
</feature>
<evidence type="ECO:0000256" key="3">
    <source>
        <dbReference type="ARBA" id="ARBA00023125"/>
    </source>
</evidence>
<keyword evidence="4" id="KW-0804">Transcription</keyword>
<dbReference type="PROSITE" id="PS50888">
    <property type="entry name" value="BHLH"/>
    <property type="match status" value="1"/>
</dbReference>